<reference evidence="1" key="1">
    <citation type="submission" date="2021-06" db="EMBL/GenBank/DDBJ databases">
        <authorList>
            <person name="Kallberg Y."/>
            <person name="Tangrot J."/>
            <person name="Rosling A."/>
        </authorList>
    </citation>
    <scope>NUCLEOTIDE SEQUENCE</scope>
    <source>
        <strain evidence="1">MA461A</strain>
    </source>
</reference>
<evidence type="ECO:0000313" key="2">
    <source>
        <dbReference type="Proteomes" id="UP000789920"/>
    </source>
</evidence>
<dbReference type="EMBL" id="CAJVQC010048011">
    <property type="protein sequence ID" value="CAG8785571.1"/>
    <property type="molecule type" value="Genomic_DNA"/>
</dbReference>
<comment type="caution">
    <text evidence="1">The sequence shown here is derived from an EMBL/GenBank/DDBJ whole genome shotgun (WGS) entry which is preliminary data.</text>
</comment>
<organism evidence="1 2">
    <name type="scientific">Racocetra persica</name>
    <dbReference type="NCBI Taxonomy" id="160502"/>
    <lineage>
        <taxon>Eukaryota</taxon>
        <taxon>Fungi</taxon>
        <taxon>Fungi incertae sedis</taxon>
        <taxon>Mucoromycota</taxon>
        <taxon>Glomeromycotina</taxon>
        <taxon>Glomeromycetes</taxon>
        <taxon>Diversisporales</taxon>
        <taxon>Gigasporaceae</taxon>
        <taxon>Racocetra</taxon>
    </lineage>
</organism>
<dbReference type="Proteomes" id="UP000789920">
    <property type="component" value="Unassembled WGS sequence"/>
</dbReference>
<proteinExistence type="predicted"/>
<feature type="non-terminal residue" evidence="1">
    <location>
        <position position="1"/>
    </location>
</feature>
<name>A0ACA9RB47_9GLOM</name>
<evidence type="ECO:0000313" key="1">
    <source>
        <dbReference type="EMBL" id="CAG8785571.1"/>
    </source>
</evidence>
<keyword evidence="2" id="KW-1185">Reference proteome</keyword>
<protein>
    <submittedName>
        <fullName evidence="1">21455_t:CDS:1</fullName>
    </submittedName>
</protein>
<sequence>LDILTILCTANTERGPQFNKPGDEPDEPMDDDNLKQNLFDVILASIDSSAHTTLIALYHICKDPAIKFKVCEEVDQIFGNDRSRPMTYNDLENLNYIEACISESLRLLPTVPALFKQATNDDYLGDFKYKGGQEFFINYHYVHHDETYWPDPTSFKPERFLDKNFDKSTYLPFGGGIRVCPGRQMGLNTAKTLIALLLRNYTIDLVDPNAPLKKIYVWANECEELKVHLIPKNN</sequence>
<accession>A0ACA9RB47</accession>
<gene>
    <name evidence="1" type="ORF">RPERSI_LOCUS18244</name>
</gene>